<reference evidence="2 3" key="1">
    <citation type="journal article" date="2019" name="PLoS Biol.">
        <title>Sex chromosomes control vertical transmission of feminizing Wolbachia symbionts in an isopod.</title>
        <authorList>
            <person name="Becking T."/>
            <person name="Chebbi M.A."/>
            <person name="Giraud I."/>
            <person name="Moumen B."/>
            <person name="Laverre T."/>
            <person name="Caubet Y."/>
            <person name="Peccoud J."/>
            <person name="Gilbert C."/>
            <person name="Cordaux R."/>
        </authorList>
    </citation>
    <scope>NUCLEOTIDE SEQUENCE [LARGE SCALE GENOMIC DNA]</scope>
    <source>
        <strain evidence="2">ANa2</strain>
        <tissue evidence="2">Whole body excluding digestive tract and cuticle</tissue>
    </source>
</reference>
<feature type="compositionally biased region" description="Basic and acidic residues" evidence="1">
    <location>
        <begin position="103"/>
        <end position="113"/>
    </location>
</feature>
<dbReference type="EMBL" id="SEYY01005805">
    <property type="protein sequence ID" value="KAB7503128.1"/>
    <property type="molecule type" value="Genomic_DNA"/>
</dbReference>
<protein>
    <submittedName>
        <fullName evidence="2">Uncharacterized protein</fullName>
    </submittedName>
</protein>
<comment type="caution">
    <text evidence="2">The sequence shown here is derived from an EMBL/GenBank/DDBJ whole genome shotgun (WGS) entry which is preliminary data.</text>
</comment>
<feature type="compositionally biased region" description="Polar residues" evidence="1">
    <location>
        <begin position="29"/>
        <end position="43"/>
    </location>
</feature>
<sequence>MELNLNIKSEIEIKDEDFNSSGKECDWNHCSSSNSKESETAASSGKRGLLHVFIKEEKFETTEEVPNEVESQECLDMGKESCLESHECDRDSGDEPTPAFGSLKEKGRERPGF</sequence>
<feature type="region of interest" description="Disordered" evidence="1">
    <location>
        <begin position="85"/>
        <end position="113"/>
    </location>
</feature>
<feature type="region of interest" description="Disordered" evidence="1">
    <location>
        <begin position="19"/>
        <end position="47"/>
    </location>
</feature>
<evidence type="ECO:0000256" key="1">
    <source>
        <dbReference type="SAM" id="MobiDB-lite"/>
    </source>
</evidence>
<proteinExistence type="predicted"/>
<evidence type="ECO:0000313" key="3">
    <source>
        <dbReference type="Proteomes" id="UP000326759"/>
    </source>
</evidence>
<dbReference type="Proteomes" id="UP000326759">
    <property type="component" value="Unassembled WGS sequence"/>
</dbReference>
<name>A0A5N5TAN2_9CRUS</name>
<accession>A0A5N5TAN2</accession>
<dbReference type="AlphaFoldDB" id="A0A5N5TAN2"/>
<keyword evidence="3" id="KW-1185">Reference proteome</keyword>
<organism evidence="2 3">
    <name type="scientific">Armadillidium nasatum</name>
    <dbReference type="NCBI Taxonomy" id="96803"/>
    <lineage>
        <taxon>Eukaryota</taxon>
        <taxon>Metazoa</taxon>
        <taxon>Ecdysozoa</taxon>
        <taxon>Arthropoda</taxon>
        <taxon>Crustacea</taxon>
        <taxon>Multicrustacea</taxon>
        <taxon>Malacostraca</taxon>
        <taxon>Eumalacostraca</taxon>
        <taxon>Peracarida</taxon>
        <taxon>Isopoda</taxon>
        <taxon>Oniscidea</taxon>
        <taxon>Crinocheta</taxon>
        <taxon>Armadillidiidae</taxon>
        <taxon>Armadillidium</taxon>
    </lineage>
</organism>
<evidence type="ECO:0000313" key="2">
    <source>
        <dbReference type="EMBL" id="KAB7503128.1"/>
    </source>
</evidence>
<gene>
    <name evidence="2" type="ORF">Anas_12469</name>
</gene>